<protein>
    <submittedName>
        <fullName evidence="2">Uncharacterized protein</fullName>
    </submittedName>
</protein>
<accession>A0A9P6I9I1</accession>
<reference evidence="2" key="2">
    <citation type="submission" date="2020-11" db="EMBL/GenBank/DDBJ databases">
        <title>Whole genome sequencing of Colletotrichum sp.</title>
        <authorList>
            <person name="Li H."/>
        </authorList>
    </citation>
    <scope>NUCLEOTIDE SEQUENCE</scope>
    <source>
        <strain evidence="2">CkLH20</strain>
    </source>
</reference>
<feature type="region of interest" description="Disordered" evidence="1">
    <location>
        <begin position="239"/>
        <end position="260"/>
    </location>
</feature>
<dbReference type="EMBL" id="JAATWM020000011">
    <property type="protein sequence ID" value="KAF9878242.1"/>
    <property type="molecule type" value="Genomic_DNA"/>
</dbReference>
<dbReference type="GeneID" id="62160073"/>
<evidence type="ECO:0000256" key="1">
    <source>
        <dbReference type="SAM" id="MobiDB-lite"/>
    </source>
</evidence>
<evidence type="ECO:0000313" key="3">
    <source>
        <dbReference type="Proteomes" id="UP000781932"/>
    </source>
</evidence>
<keyword evidence="3" id="KW-1185">Reference proteome</keyword>
<gene>
    <name evidence="2" type="ORF">CkaCkLH20_04280</name>
</gene>
<dbReference type="RefSeq" id="XP_038747703.1">
    <property type="nucleotide sequence ID" value="XM_038886999.1"/>
</dbReference>
<dbReference type="Proteomes" id="UP000781932">
    <property type="component" value="Unassembled WGS sequence"/>
</dbReference>
<proteinExistence type="predicted"/>
<comment type="caution">
    <text evidence="2">The sequence shown here is derived from an EMBL/GenBank/DDBJ whole genome shotgun (WGS) entry which is preliminary data.</text>
</comment>
<organism evidence="2 3">
    <name type="scientific">Colletotrichum karsti</name>
    <dbReference type="NCBI Taxonomy" id="1095194"/>
    <lineage>
        <taxon>Eukaryota</taxon>
        <taxon>Fungi</taxon>
        <taxon>Dikarya</taxon>
        <taxon>Ascomycota</taxon>
        <taxon>Pezizomycotina</taxon>
        <taxon>Sordariomycetes</taxon>
        <taxon>Hypocreomycetidae</taxon>
        <taxon>Glomerellales</taxon>
        <taxon>Glomerellaceae</taxon>
        <taxon>Colletotrichum</taxon>
        <taxon>Colletotrichum boninense species complex</taxon>
    </lineage>
</organism>
<name>A0A9P6I9I1_9PEZI</name>
<sequence length="329" mass="36068">MSRSTPKQSIGYQISRSKMETFGISCVANACSFTTPGPLLQRNNSALMSEMRLHSTTPGWTEISNITTGFPDGAEIHLNFNRPGGFDSMFHVDSAAPTADELVSVTFEATCTGANCDKLPQTAVLPAVGKMRLDKTIVHNIIANPSLVPYAQHCLYSPTTESMKACSLFAPLWGAVEEEWHSSVPDSDVDEVDDSTYETLVARGVFIKALFGPLADLVMEVIIVEVVAALKRHHKKHRNTKRTLEDSHINSPNINGPREFSTSQEIAKGTRQFAGEYISGFMGIIAPQLTQVLFPPGWNDDGAEFSFITVDEFYLMDTTSPVILDDSDK</sequence>
<dbReference type="AlphaFoldDB" id="A0A9P6I9I1"/>
<feature type="compositionally biased region" description="Polar residues" evidence="1">
    <location>
        <begin position="249"/>
        <end position="260"/>
    </location>
</feature>
<evidence type="ECO:0000313" key="2">
    <source>
        <dbReference type="EMBL" id="KAF9878242.1"/>
    </source>
</evidence>
<reference evidence="2" key="1">
    <citation type="submission" date="2020-03" db="EMBL/GenBank/DDBJ databases">
        <authorList>
            <person name="He L."/>
        </authorList>
    </citation>
    <scope>NUCLEOTIDE SEQUENCE</scope>
    <source>
        <strain evidence="2">CkLH20</strain>
    </source>
</reference>